<gene>
    <name evidence="2" type="ORF">PV946_13720</name>
</gene>
<proteinExistence type="predicted"/>
<evidence type="ECO:0000313" key="3">
    <source>
        <dbReference type="Proteomes" id="UP001222377"/>
    </source>
</evidence>
<sequence>MKKLIFLAVMCIGFILSFNTPSAEAKLTLDYKNVNFHMSKDSESFSMADYFDRNYDRTWLFYKFTISNAEGCTLNMKISRITLAGWVFPRSEKQFVGNYADYTATDRVEGDANRNHVLEITKNPGCGDVWIKGIYGFEHEDLFDWEA</sequence>
<evidence type="ECO:0000313" key="2">
    <source>
        <dbReference type="EMBL" id="MDF4194812.1"/>
    </source>
</evidence>
<evidence type="ECO:0000256" key="1">
    <source>
        <dbReference type="SAM" id="SignalP"/>
    </source>
</evidence>
<feature type="chain" id="PRO_5042983070" description="YoaW" evidence="1">
    <location>
        <begin position="26"/>
        <end position="147"/>
    </location>
</feature>
<evidence type="ECO:0008006" key="4">
    <source>
        <dbReference type="Google" id="ProtNLM"/>
    </source>
</evidence>
<dbReference type="Proteomes" id="UP001222377">
    <property type="component" value="Unassembled WGS sequence"/>
</dbReference>
<protein>
    <recommendedName>
        <fullName evidence="4">YoaW</fullName>
    </recommendedName>
</protein>
<dbReference type="RefSeq" id="WP_276351182.1">
    <property type="nucleotide sequence ID" value="NZ_JARKHX010000004.1"/>
</dbReference>
<feature type="signal peptide" evidence="1">
    <location>
        <begin position="1"/>
        <end position="25"/>
    </location>
</feature>
<reference evidence="2" key="1">
    <citation type="submission" date="2023-02" db="EMBL/GenBank/DDBJ databases">
        <title>Draft Whole-Genome Sequences of Bacillus Strains of Potential Probiotic for Poultry.</title>
        <authorList>
            <person name="Ma L.M."/>
            <person name="Lopez-Guerra N."/>
            <person name="Zhang G."/>
        </authorList>
    </citation>
    <scope>NUCLEOTIDE SEQUENCE</scope>
    <source>
        <strain evidence="2">OSU1013-24</strain>
    </source>
</reference>
<comment type="caution">
    <text evidence="2">The sequence shown here is derived from an EMBL/GenBank/DDBJ whole genome shotgun (WGS) entry which is preliminary data.</text>
</comment>
<dbReference type="EMBL" id="JARKHX010000004">
    <property type="protein sequence ID" value="MDF4194812.1"/>
    <property type="molecule type" value="Genomic_DNA"/>
</dbReference>
<name>A0AAP3YFU8_BACAM</name>
<dbReference type="AlphaFoldDB" id="A0AAP3YFU8"/>
<keyword evidence="1" id="KW-0732">Signal</keyword>
<accession>A0AAP3YFU8</accession>
<organism evidence="2 3">
    <name type="scientific">Bacillus amyloliquefaciens</name>
    <name type="common">Bacillus velezensis</name>
    <dbReference type="NCBI Taxonomy" id="1390"/>
    <lineage>
        <taxon>Bacteria</taxon>
        <taxon>Bacillati</taxon>
        <taxon>Bacillota</taxon>
        <taxon>Bacilli</taxon>
        <taxon>Bacillales</taxon>
        <taxon>Bacillaceae</taxon>
        <taxon>Bacillus</taxon>
        <taxon>Bacillus amyloliquefaciens group</taxon>
    </lineage>
</organism>